<protein>
    <submittedName>
        <fullName evidence="2">Uncharacterized protein</fullName>
    </submittedName>
</protein>
<dbReference type="OrthoDB" id="3211926at2759"/>
<feature type="region of interest" description="Disordered" evidence="1">
    <location>
        <begin position="277"/>
        <end position="304"/>
    </location>
</feature>
<dbReference type="RefSeq" id="XP_009543537.1">
    <property type="nucleotide sequence ID" value="XM_009545242.1"/>
</dbReference>
<dbReference type="AlphaFoldDB" id="W4KFI4"/>
<accession>W4KFI4</accession>
<feature type="compositionally biased region" description="Polar residues" evidence="1">
    <location>
        <begin position="145"/>
        <end position="160"/>
    </location>
</feature>
<reference evidence="2 3" key="1">
    <citation type="journal article" date="2012" name="New Phytol.">
        <title>Insight into trade-off between wood decay and parasitism from the genome of a fungal forest pathogen.</title>
        <authorList>
            <person name="Olson A."/>
            <person name="Aerts A."/>
            <person name="Asiegbu F."/>
            <person name="Belbahri L."/>
            <person name="Bouzid O."/>
            <person name="Broberg A."/>
            <person name="Canback B."/>
            <person name="Coutinho P.M."/>
            <person name="Cullen D."/>
            <person name="Dalman K."/>
            <person name="Deflorio G."/>
            <person name="van Diepen L.T."/>
            <person name="Dunand C."/>
            <person name="Duplessis S."/>
            <person name="Durling M."/>
            <person name="Gonthier P."/>
            <person name="Grimwood J."/>
            <person name="Fossdal C.G."/>
            <person name="Hansson D."/>
            <person name="Henrissat B."/>
            <person name="Hietala A."/>
            <person name="Himmelstrand K."/>
            <person name="Hoffmeister D."/>
            <person name="Hogberg N."/>
            <person name="James T.Y."/>
            <person name="Karlsson M."/>
            <person name="Kohler A."/>
            <person name="Kues U."/>
            <person name="Lee Y.H."/>
            <person name="Lin Y.C."/>
            <person name="Lind M."/>
            <person name="Lindquist E."/>
            <person name="Lombard V."/>
            <person name="Lucas S."/>
            <person name="Lunden K."/>
            <person name="Morin E."/>
            <person name="Murat C."/>
            <person name="Park J."/>
            <person name="Raffaello T."/>
            <person name="Rouze P."/>
            <person name="Salamov A."/>
            <person name="Schmutz J."/>
            <person name="Solheim H."/>
            <person name="Stahlberg J."/>
            <person name="Velez H."/>
            <person name="de Vries R.P."/>
            <person name="Wiebenga A."/>
            <person name="Woodward S."/>
            <person name="Yakovlev I."/>
            <person name="Garbelotto M."/>
            <person name="Martin F."/>
            <person name="Grigoriev I.V."/>
            <person name="Stenlid J."/>
        </authorList>
    </citation>
    <scope>NUCLEOTIDE SEQUENCE [LARGE SCALE GENOMIC DNA]</scope>
    <source>
        <strain evidence="2 3">TC 32-1</strain>
    </source>
</reference>
<sequence>MIRGALLELPLEQFVSSSTTTDPNVLSSSFTHSPFTHPKSNKRPHSPSVHNPLSPAKRRILVQEGILSPSKPRLGSTTASVARHRFAAEYFQSLVQSPESPAVKLDFGFESKAEEGPSSRVANPVITAPQALRNEAIQAKRTRTSPRLAQRASQTNSTPKPLSRSDLSRTKSRAHVASPSPRVKTALPTMVPREMPPVPDRYSVHYPGFDIFQDTHVLLPGAFRVPDAERSPMKDQERERDVEKENLPPRRRVRKGVLADVIAVEAKKKAGVAPIIGTPQGKTVDERGAGAESPTPRRSARLCAPAKGAASLELNRRRKLMGKANQIDSDGDIVMH</sequence>
<dbReference type="HOGENOM" id="CLU_826555_0_0_1"/>
<gene>
    <name evidence="2" type="ORF">HETIRDRAFT_438837</name>
</gene>
<dbReference type="Proteomes" id="UP000030671">
    <property type="component" value="Unassembled WGS sequence"/>
</dbReference>
<dbReference type="EMBL" id="KI925456">
    <property type="protein sequence ID" value="ETW83791.1"/>
    <property type="molecule type" value="Genomic_DNA"/>
</dbReference>
<name>W4KFI4_HETIT</name>
<evidence type="ECO:0000256" key="1">
    <source>
        <dbReference type="SAM" id="MobiDB-lite"/>
    </source>
</evidence>
<feature type="compositionally biased region" description="Polar residues" evidence="1">
    <location>
        <begin position="18"/>
        <end position="34"/>
    </location>
</feature>
<evidence type="ECO:0000313" key="2">
    <source>
        <dbReference type="EMBL" id="ETW83791.1"/>
    </source>
</evidence>
<dbReference type="eggNOG" id="ENOG502R0QC">
    <property type="taxonomic scope" value="Eukaryota"/>
</dbReference>
<dbReference type="InParanoid" id="W4KFI4"/>
<proteinExistence type="predicted"/>
<dbReference type="KEGG" id="hir:HETIRDRAFT_438837"/>
<evidence type="ECO:0000313" key="3">
    <source>
        <dbReference type="Proteomes" id="UP000030671"/>
    </source>
</evidence>
<organism evidence="2 3">
    <name type="scientific">Heterobasidion irregulare (strain TC 32-1)</name>
    <dbReference type="NCBI Taxonomy" id="747525"/>
    <lineage>
        <taxon>Eukaryota</taxon>
        <taxon>Fungi</taxon>
        <taxon>Dikarya</taxon>
        <taxon>Basidiomycota</taxon>
        <taxon>Agaricomycotina</taxon>
        <taxon>Agaricomycetes</taxon>
        <taxon>Russulales</taxon>
        <taxon>Bondarzewiaceae</taxon>
        <taxon>Heterobasidion</taxon>
        <taxon>Heterobasidion annosum species complex</taxon>
    </lineage>
</organism>
<dbReference type="GeneID" id="20675080"/>
<feature type="region of interest" description="Disordered" evidence="1">
    <location>
        <begin position="137"/>
        <end position="192"/>
    </location>
</feature>
<keyword evidence="3" id="KW-1185">Reference proteome</keyword>
<feature type="region of interest" description="Disordered" evidence="1">
    <location>
        <begin position="18"/>
        <end position="56"/>
    </location>
</feature>